<comment type="caution">
    <text evidence="2">The sequence shown here is derived from an EMBL/GenBank/DDBJ whole genome shotgun (WGS) entry which is preliminary data.</text>
</comment>
<dbReference type="Proteomes" id="UP000178428">
    <property type="component" value="Unassembled WGS sequence"/>
</dbReference>
<dbReference type="EMBL" id="MHMR01000019">
    <property type="protein sequence ID" value="OGZ30556.1"/>
    <property type="molecule type" value="Genomic_DNA"/>
</dbReference>
<feature type="region of interest" description="Disordered" evidence="1">
    <location>
        <begin position="425"/>
        <end position="449"/>
    </location>
</feature>
<evidence type="ECO:0000313" key="3">
    <source>
        <dbReference type="Proteomes" id="UP000178428"/>
    </source>
</evidence>
<protein>
    <submittedName>
        <fullName evidence="2">Uncharacterized protein</fullName>
    </submittedName>
</protein>
<evidence type="ECO:0000313" key="2">
    <source>
        <dbReference type="EMBL" id="OGZ30556.1"/>
    </source>
</evidence>
<sequence>MAQIKETFYVLYQIALVPGLKIVAKLWWLWLFIFSAVLLKNIWEYYRAMVYKNKIRWSLLEIRIPREIRKSPKAMEQILNKLYSLRNSPENFVERYWEGEVTEWWSLEMAQLNGETHLYVRTPAKYKNIVEAAFYGNYKDLEIVEVDDYVNRLPEKTTDIYKMGLDLFGLELSLGRSSAYPFKTYPFFEAIEEEKSLDPMSVLIEVLAKLKKEEHLWLQILIKPADPVGWQMTCNSLIDELKEKSASKRIKGAVEEEALTLFRSPGEEEVMKAVGRNASGAPFETIIRYIYFAPRAIFNRQTPYRGVRGAFAQYSIPTQNWFIPVIPTRTMVWWIKWPFFFPKKRLEARKQRILINFRKRVMPPEMKIGKIIESQFFYFDKKSKPAVMCSEGIATLFHPPSFLVLTAPFIKRMEAKRMGPPAGLPIFGEESEVPGLKMPEPEPDSKNKK</sequence>
<feature type="compositionally biased region" description="Basic and acidic residues" evidence="1">
    <location>
        <begin position="439"/>
        <end position="449"/>
    </location>
</feature>
<dbReference type="STRING" id="1801725.A3J00_03750"/>
<accession>A0A1G2EXL8</accession>
<organism evidence="2 3">
    <name type="scientific">Candidatus Niyogibacteria bacterium RIFCSPLOWO2_02_FULL_45_13</name>
    <dbReference type="NCBI Taxonomy" id="1801725"/>
    <lineage>
        <taxon>Bacteria</taxon>
        <taxon>Candidatus Niyogiibacteriota</taxon>
    </lineage>
</organism>
<gene>
    <name evidence="2" type="ORF">A3J00_03750</name>
</gene>
<name>A0A1G2EXL8_9BACT</name>
<dbReference type="AlphaFoldDB" id="A0A1G2EXL8"/>
<evidence type="ECO:0000256" key="1">
    <source>
        <dbReference type="SAM" id="MobiDB-lite"/>
    </source>
</evidence>
<proteinExistence type="predicted"/>
<reference evidence="2 3" key="1">
    <citation type="journal article" date="2016" name="Nat. Commun.">
        <title>Thousands of microbial genomes shed light on interconnected biogeochemical processes in an aquifer system.</title>
        <authorList>
            <person name="Anantharaman K."/>
            <person name="Brown C.T."/>
            <person name="Hug L.A."/>
            <person name="Sharon I."/>
            <person name="Castelle C.J."/>
            <person name="Probst A.J."/>
            <person name="Thomas B.C."/>
            <person name="Singh A."/>
            <person name="Wilkins M.J."/>
            <person name="Karaoz U."/>
            <person name="Brodie E.L."/>
            <person name="Williams K.H."/>
            <person name="Hubbard S.S."/>
            <person name="Banfield J.F."/>
        </authorList>
    </citation>
    <scope>NUCLEOTIDE SEQUENCE [LARGE SCALE GENOMIC DNA]</scope>
</reference>